<name>A0A110B5A9_HALHR</name>
<dbReference type="AlphaFoldDB" id="A0A110B5A9"/>
<dbReference type="KEGG" id="hhk:HH1059_10500"/>
<dbReference type="EMBL" id="AP017372">
    <property type="protein sequence ID" value="BAU57748.1"/>
    <property type="molecule type" value="Genomic_DNA"/>
</dbReference>
<reference evidence="2" key="1">
    <citation type="submission" date="2016-02" db="EMBL/GenBank/DDBJ databases">
        <title>Halorhodospira halochloris DSM-1059 complete genome, version 2.</title>
        <authorList>
            <person name="Tsukatani Y."/>
        </authorList>
    </citation>
    <scope>NUCLEOTIDE SEQUENCE</scope>
    <source>
        <strain evidence="2">DSM 1059</strain>
    </source>
</reference>
<keyword evidence="3" id="KW-1185">Reference proteome</keyword>
<keyword evidence="1" id="KW-1133">Transmembrane helix</keyword>
<keyword evidence="1" id="KW-0472">Membrane</keyword>
<evidence type="ECO:0000256" key="1">
    <source>
        <dbReference type="SAM" id="Phobius"/>
    </source>
</evidence>
<keyword evidence="1" id="KW-0812">Transmembrane</keyword>
<dbReference type="Proteomes" id="UP000218890">
    <property type="component" value="Chromosome"/>
</dbReference>
<gene>
    <name evidence="2" type="ORF">HH1059_10500</name>
</gene>
<proteinExistence type="predicted"/>
<feature type="transmembrane region" description="Helical" evidence="1">
    <location>
        <begin position="6"/>
        <end position="27"/>
    </location>
</feature>
<evidence type="ECO:0000313" key="2">
    <source>
        <dbReference type="EMBL" id="BAU57748.1"/>
    </source>
</evidence>
<dbReference type="RefSeq" id="WP_096409026.1">
    <property type="nucleotide sequence ID" value="NZ_AP017372.2"/>
</dbReference>
<sequence>MGLMRYLISVVATLIVVWVVVLGSLNLMEDLGKNVGYGVERMVLGGDDEQDIADLEQWLTAREERLEKAGDHLGWARLAVWVAPPGMRSEVSQIITDAQQLRVQALELIGEVERLNAEYDAFAPLIGEPVLVEGKGFPAREQLMRREALDLLKEIEQMIRMARAWQQLKQDMEAIGERGAELQERAAAEQEYWVPFRGG</sequence>
<organism evidence="2 3">
    <name type="scientific">Halorhodospira halochloris</name>
    <name type="common">Ectothiorhodospira halochloris</name>
    <dbReference type="NCBI Taxonomy" id="1052"/>
    <lineage>
        <taxon>Bacteria</taxon>
        <taxon>Pseudomonadati</taxon>
        <taxon>Pseudomonadota</taxon>
        <taxon>Gammaproteobacteria</taxon>
        <taxon>Chromatiales</taxon>
        <taxon>Ectothiorhodospiraceae</taxon>
        <taxon>Halorhodospira</taxon>
    </lineage>
</organism>
<evidence type="ECO:0000313" key="3">
    <source>
        <dbReference type="Proteomes" id="UP000218890"/>
    </source>
</evidence>
<accession>A0A110B5A9</accession>
<protein>
    <submittedName>
        <fullName evidence="2">Uncharacterized protein</fullName>
    </submittedName>
</protein>